<comment type="subcellular location">
    <subcellularLocation>
        <location evidence="1">Membrane</location>
        <topology evidence="1">Multi-pass membrane protein</topology>
    </subcellularLocation>
</comment>
<proteinExistence type="inferred from homology"/>
<evidence type="ECO:0000256" key="11">
    <source>
        <dbReference type="ARBA" id="ARBA00023136"/>
    </source>
</evidence>
<sequence>MTYPLAPKLSYRLAWLSGLVNLSIVALRFLERSAGPVVELLIRLTLAQGFFVSGVLKAAQWDNALYLAAHEYPVSWLNPVSAAWLGVLIELLGSVLLAAGLATRFAALALAALALVIQFSYQTLDTHLFWAALLLWFVVHGAGTLSLDRLLARGLARTAVPFAGVVLRLFADATHWLAPLYSLLLRWWLALAVLAAIADVAIAISNGGEMDLAALLPVTSAAVFASPLTLVGAALLALGCATRLAALQLMLAVSTVRMLGPGVEADPYWFMVLALMVLWGPGLVSLDALVERALRRRFPRLAGQPAFALDSVPRVVIVGAGFGGLTCAAALTSARVAVTVIDRHNYHLFQPLLYQVATSGLSPGDIATPVRGLFREHFNVRVLFGEVNGVDSVRQEVLMDGQRIAYDYLVLATGAAHSYFGRDDWAPHAPGLKRVEDATEVRRRLLTAFEQAEVTDDPAEQASLLTFLIVGGGPTGVELAGAIAELAKFGMEKDFRRFDPAAARVILVQSGPRLLPTFAEDLSLRTRQALERLGVEVLLDSRVESIDDRGVIVNGRPIAARTVLWAAGVVASPAAKWLGAEADPAGRVKVGPDLSVHGLPNVFAIGDTALANAWNGTPVPGLAPAAKQGGHHVARVIRARVEGRPAPAAFQYQHLGSLATIGRKAAVADFGFVKLHGGPAWWLWGAVHLGFLVGLRNRISVMLDWFWAYLTYRSGTRLITGGAGSQKTGQRCAVTALQRQGAA</sequence>
<dbReference type="GO" id="GO:0050136">
    <property type="term" value="F:NADH dehydrogenase (quinone) (non-electrogenic) activity"/>
    <property type="evidence" value="ECO:0007669"/>
    <property type="project" value="UniProtKB-EC"/>
</dbReference>
<evidence type="ECO:0000256" key="8">
    <source>
        <dbReference type="ARBA" id="ARBA00022989"/>
    </source>
</evidence>
<evidence type="ECO:0000256" key="2">
    <source>
        <dbReference type="ARBA" id="ARBA00005272"/>
    </source>
</evidence>
<dbReference type="EC" id="1.6.5.9" evidence="3"/>
<dbReference type="AlphaFoldDB" id="A0A080M3C8"/>
<evidence type="ECO:0000256" key="9">
    <source>
        <dbReference type="ARBA" id="ARBA00023002"/>
    </source>
</evidence>
<dbReference type="STRING" id="1453999.AW06_003388"/>
<keyword evidence="9 16" id="KW-0560">Oxidoreductase</keyword>
<evidence type="ECO:0000256" key="6">
    <source>
        <dbReference type="ARBA" id="ARBA00022827"/>
    </source>
</evidence>
<evidence type="ECO:0000256" key="7">
    <source>
        <dbReference type="ARBA" id="ARBA00022946"/>
    </source>
</evidence>
<feature type="transmembrane region" description="Helical" evidence="13">
    <location>
        <begin position="127"/>
        <end position="147"/>
    </location>
</feature>
<comment type="similarity">
    <text evidence="2">Belongs to the NADH dehydrogenase family.</text>
</comment>
<keyword evidence="11 13" id="KW-0472">Membrane</keyword>
<gene>
    <name evidence="16" type="primary">yjlD</name>
    <name evidence="16" type="ORF">AW06_003388</name>
</gene>
<protein>
    <recommendedName>
        <fullName evidence="3">NADH:ubiquinone reductase (non-electrogenic)</fullName>
        <ecNumber evidence="3">1.6.5.9</ecNumber>
    </recommendedName>
</protein>
<evidence type="ECO:0000259" key="15">
    <source>
        <dbReference type="Pfam" id="PF22366"/>
    </source>
</evidence>
<evidence type="ECO:0000256" key="3">
    <source>
        <dbReference type="ARBA" id="ARBA00012637"/>
    </source>
</evidence>
<dbReference type="InterPro" id="IPR054585">
    <property type="entry name" value="NDH2-like_C"/>
</dbReference>
<accession>A0A080M3C8</accession>
<evidence type="ECO:0000313" key="16">
    <source>
        <dbReference type="EMBL" id="KFB75556.1"/>
    </source>
</evidence>
<comment type="caution">
    <text evidence="16">The sequence shown here is derived from an EMBL/GenBank/DDBJ whole genome shotgun (WGS) entry which is preliminary data.</text>
</comment>
<dbReference type="Pfam" id="PF22366">
    <property type="entry name" value="NDH2_C"/>
    <property type="match status" value="1"/>
</dbReference>
<feature type="transmembrane region" description="Helical" evidence="13">
    <location>
        <begin position="105"/>
        <end position="121"/>
    </location>
</feature>
<evidence type="ECO:0000256" key="13">
    <source>
        <dbReference type="SAM" id="Phobius"/>
    </source>
</evidence>
<evidence type="ECO:0000313" key="17">
    <source>
        <dbReference type="Proteomes" id="UP000021315"/>
    </source>
</evidence>
<dbReference type="PANTHER" id="PTHR43706">
    <property type="entry name" value="NADH DEHYDROGENASE"/>
    <property type="match status" value="1"/>
</dbReference>
<evidence type="ECO:0000256" key="4">
    <source>
        <dbReference type="ARBA" id="ARBA00022630"/>
    </source>
</evidence>
<evidence type="ECO:0000256" key="5">
    <source>
        <dbReference type="ARBA" id="ARBA00022692"/>
    </source>
</evidence>
<organism evidence="16 17">
    <name type="scientific">Candidatus Accumulibacter cognatus</name>
    <dbReference type="NCBI Taxonomy" id="2954383"/>
    <lineage>
        <taxon>Bacteria</taxon>
        <taxon>Pseudomonadati</taxon>
        <taxon>Pseudomonadota</taxon>
        <taxon>Betaproteobacteria</taxon>
        <taxon>Candidatus Accumulibacter</taxon>
    </lineage>
</organism>
<feature type="domain" description="External alternative NADH-ubiquinone oxidoreductase-like C-terminal" evidence="15">
    <location>
        <begin position="654"/>
        <end position="713"/>
    </location>
</feature>
<keyword evidence="7" id="KW-0809">Transit peptide</keyword>
<evidence type="ECO:0000256" key="10">
    <source>
        <dbReference type="ARBA" id="ARBA00023027"/>
    </source>
</evidence>
<evidence type="ECO:0000256" key="12">
    <source>
        <dbReference type="ARBA" id="ARBA00047599"/>
    </source>
</evidence>
<keyword evidence="8 13" id="KW-1133">Transmembrane helix</keyword>
<feature type="transmembrane region" description="Helical" evidence="13">
    <location>
        <begin position="184"/>
        <end position="202"/>
    </location>
</feature>
<feature type="transmembrane region" description="Helical" evidence="13">
    <location>
        <begin position="267"/>
        <end position="290"/>
    </location>
</feature>
<keyword evidence="4" id="KW-0285">Flavoprotein</keyword>
<keyword evidence="17" id="KW-1185">Reference proteome</keyword>
<dbReference type="InterPro" id="IPR045024">
    <property type="entry name" value="NDH-2"/>
</dbReference>
<feature type="transmembrane region" description="Helical" evidence="13">
    <location>
        <begin position="12"/>
        <end position="30"/>
    </location>
</feature>
<dbReference type="PRINTS" id="PR00411">
    <property type="entry name" value="PNDRDTASEI"/>
</dbReference>
<dbReference type="GO" id="GO:0016020">
    <property type="term" value="C:membrane"/>
    <property type="evidence" value="ECO:0007669"/>
    <property type="project" value="UniProtKB-SubCell"/>
</dbReference>
<dbReference type="Pfam" id="PF07681">
    <property type="entry name" value="DoxX"/>
    <property type="match status" value="1"/>
</dbReference>
<dbReference type="InterPro" id="IPR032808">
    <property type="entry name" value="DoxX"/>
</dbReference>
<feature type="domain" description="FAD/NAD(P)-binding" evidence="14">
    <location>
        <begin position="314"/>
        <end position="630"/>
    </location>
</feature>
<feature type="transmembrane region" description="Helical" evidence="13">
    <location>
        <begin position="214"/>
        <end position="247"/>
    </location>
</feature>
<dbReference type="InterPro" id="IPR023753">
    <property type="entry name" value="FAD/NAD-binding_dom"/>
</dbReference>
<dbReference type="PRINTS" id="PR00368">
    <property type="entry name" value="FADPNR"/>
</dbReference>
<name>A0A080M3C8_9PROT</name>
<dbReference type="SUPFAM" id="SSF51905">
    <property type="entry name" value="FAD/NAD(P)-binding domain"/>
    <property type="match status" value="1"/>
</dbReference>
<dbReference type="RefSeq" id="WP_273704768.1">
    <property type="nucleotide sequence ID" value="NZ_JDST02000082.1"/>
</dbReference>
<keyword evidence="6" id="KW-0274">FAD</keyword>
<dbReference type="InterPro" id="IPR036188">
    <property type="entry name" value="FAD/NAD-bd_sf"/>
</dbReference>
<evidence type="ECO:0000256" key="1">
    <source>
        <dbReference type="ARBA" id="ARBA00004141"/>
    </source>
</evidence>
<dbReference type="EMBL" id="JDST02000082">
    <property type="protein sequence ID" value="KFB75556.1"/>
    <property type="molecule type" value="Genomic_DNA"/>
</dbReference>
<dbReference type="PANTHER" id="PTHR43706:SF47">
    <property type="entry name" value="EXTERNAL NADH-UBIQUINONE OXIDOREDUCTASE 1, MITOCHONDRIAL-RELATED"/>
    <property type="match status" value="1"/>
</dbReference>
<keyword evidence="5 13" id="KW-0812">Transmembrane</keyword>
<dbReference type="Gene3D" id="3.50.50.100">
    <property type="match status" value="1"/>
</dbReference>
<dbReference type="Pfam" id="PF07992">
    <property type="entry name" value="Pyr_redox_2"/>
    <property type="match status" value="1"/>
</dbReference>
<keyword evidence="10" id="KW-0520">NAD</keyword>
<evidence type="ECO:0000259" key="14">
    <source>
        <dbReference type="Pfam" id="PF07992"/>
    </source>
</evidence>
<reference evidence="16" key="1">
    <citation type="submission" date="2014-02" db="EMBL/GenBank/DDBJ databases">
        <title>Expanding our view of genomic diversity in Candidatus Accumulibacter clades.</title>
        <authorList>
            <person name="Skennerton C.T."/>
            <person name="Barr J.J."/>
            <person name="Slater F.R."/>
            <person name="Bond P.L."/>
            <person name="Tyson G.W."/>
        </authorList>
    </citation>
    <scope>NUCLEOTIDE SEQUENCE [LARGE SCALE GENOMIC DNA]</scope>
</reference>
<feature type="transmembrane region" description="Helical" evidence="13">
    <location>
        <begin position="159"/>
        <end position="178"/>
    </location>
</feature>
<dbReference type="Proteomes" id="UP000021315">
    <property type="component" value="Unassembled WGS sequence"/>
</dbReference>
<feature type="transmembrane region" description="Helical" evidence="13">
    <location>
        <begin position="76"/>
        <end position="98"/>
    </location>
</feature>
<comment type="catalytic activity">
    <reaction evidence="12">
        <text>a quinone + NADH + H(+) = a quinol + NAD(+)</text>
        <dbReference type="Rhea" id="RHEA:46160"/>
        <dbReference type="ChEBI" id="CHEBI:15378"/>
        <dbReference type="ChEBI" id="CHEBI:24646"/>
        <dbReference type="ChEBI" id="CHEBI:57540"/>
        <dbReference type="ChEBI" id="CHEBI:57945"/>
        <dbReference type="ChEBI" id="CHEBI:132124"/>
        <dbReference type="EC" id="1.6.5.9"/>
    </reaction>
</comment>